<evidence type="ECO:0000256" key="2">
    <source>
        <dbReference type="SAM" id="SignalP"/>
    </source>
</evidence>
<organism evidence="3 4">
    <name type="scientific">Rhynchophorus ferrugineus</name>
    <name type="common">Red palm weevil</name>
    <name type="synonym">Curculio ferrugineus</name>
    <dbReference type="NCBI Taxonomy" id="354439"/>
    <lineage>
        <taxon>Eukaryota</taxon>
        <taxon>Metazoa</taxon>
        <taxon>Ecdysozoa</taxon>
        <taxon>Arthropoda</taxon>
        <taxon>Hexapoda</taxon>
        <taxon>Insecta</taxon>
        <taxon>Pterygota</taxon>
        <taxon>Neoptera</taxon>
        <taxon>Endopterygota</taxon>
        <taxon>Coleoptera</taxon>
        <taxon>Polyphaga</taxon>
        <taxon>Cucujiformia</taxon>
        <taxon>Curculionidae</taxon>
        <taxon>Dryophthorinae</taxon>
        <taxon>Rhynchophorus</taxon>
    </lineage>
</organism>
<keyword evidence="4" id="KW-1185">Reference proteome</keyword>
<dbReference type="EMBL" id="JAACXV010000077">
    <property type="protein sequence ID" value="KAF7284463.1"/>
    <property type="molecule type" value="Genomic_DNA"/>
</dbReference>
<feature type="signal peptide" evidence="2">
    <location>
        <begin position="1"/>
        <end position="19"/>
    </location>
</feature>
<evidence type="ECO:0000256" key="1">
    <source>
        <dbReference type="SAM" id="MobiDB-lite"/>
    </source>
</evidence>
<dbReference type="Proteomes" id="UP000625711">
    <property type="component" value="Unassembled WGS sequence"/>
</dbReference>
<name>A0A834ISX3_RHYFE</name>
<evidence type="ECO:0000313" key="4">
    <source>
        <dbReference type="Proteomes" id="UP000625711"/>
    </source>
</evidence>
<gene>
    <name evidence="3" type="ORF">GWI33_022057</name>
</gene>
<evidence type="ECO:0000313" key="3">
    <source>
        <dbReference type="EMBL" id="KAF7284463.1"/>
    </source>
</evidence>
<sequence length="68" mass="6597">MKLFVFFLIVLLAVQGMLATPSKDSRGGGQRGGSSGANGGRGGSGGNRGGAQHGGHGAGDRSGNSRVA</sequence>
<accession>A0A834ISX3</accession>
<keyword evidence="2" id="KW-0732">Signal</keyword>
<feature type="chain" id="PRO_5032928502" evidence="2">
    <location>
        <begin position="20"/>
        <end position="68"/>
    </location>
</feature>
<proteinExistence type="predicted"/>
<reference evidence="3" key="1">
    <citation type="submission" date="2020-08" db="EMBL/GenBank/DDBJ databases">
        <title>Genome sequencing and assembly of the red palm weevil Rhynchophorus ferrugineus.</title>
        <authorList>
            <person name="Dias G.B."/>
            <person name="Bergman C.M."/>
            <person name="Manee M."/>
        </authorList>
    </citation>
    <scope>NUCLEOTIDE SEQUENCE</scope>
    <source>
        <strain evidence="3">AA-2017</strain>
        <tissue evidence="3">Whole larva</tissue>
    </source>
</reference>
<feature type="region of interest" description="Disordered" evidence="1">
    <location>
        <begin position="20"/>
        <end position="68"/>
    </location>
</feature>
<dbReference type="AlphaFoldDB" id="A0A834ISX3"/>
<feature type="compositionally biased region" description="Gly residues" evidence="1">
    <location>
        <begin position="27"/>
        <end position="57"/>
    </location>
</feature>
<protein>
    <submittedName>
        <fullName evidence="3">Uncharacterized protein</fullName>
    </submittedName>
</protein>
<comment type="caution">
    <text evidence="3">The sequence shown here is derived from an EMBL/GenBank/DDBJ whole genome shotgun (WGS) entry which is preliminary data.</text>
</comment>